<protein>
    <submittedName>
        <fullName evidence="3">Unannotated protein</fullName>
    </submittedName>
</protein>
<feature type="domain" description="Glycosyl transferase family 1" evidence="1">
    <location>
        <begin position="228"/>
        <end position="336"/>
    </location>
</feature>
<dbReference type="PANTHER" id="PTHR45947:SF13">
    <property type="entry name" value="TRANSFERASE"/>
    <property type="match status" value="1"/>
</dbReference>
<dbReference type="SUPFAM" id="SSF53756">
    <property type="entry name" value="UDP-Glycosyltransferase/glycogen phosphorylase"/>
    <property type="match status" value="1"/>
</dbReference>
<name>A0A6J7JYG8_9ZZZZ</name>
<dbReference type="GO" id="GO:0016757">
    <property type="term" value="F:glycosyltransferase activity"/>
    <property type="evidence" value="ECO:0007669"/>
    <property type="project" value="InterPro"/>
</dbReference>
<sequence length="390" mass="41777">MVPRGLGFGEAPLRIALVHSFYTRRFPSGENQVVEAQAQALRHAGHEVLVLGRHTDDLAQVSGYGPRAAARVATGMGGDPERHLAAFGPDVVHVHNLFPNIGTAWLARWQGPVVATVHNFRPLCANATLFRDGATCTLCPDGDRWAGVRHACYRDSRVKTLPLAVRNRGGAAKDAVIARADRLVLLADRQAAVYESYGVPSAAMDVIPNFVTDVTPTVLPAPLSPRWIVAGRLTPEKGVRQLVEWWPVNVPLDIVGEGPEASLISGPSVTLLGSLPREELRALLPSYTGLVVPSIWVEGAPQVVVEALEAGIPVVARAGGTPADLVETLGAGAVWDGASPLDTVLSSVVACGDSLRSSVRSSYLRRFLPERWVESIEECYRAACRQHTTS</sequence>
<accession>A0A6J7JYG8</accession>
<dbReference type="EMBL" id="CAFBOZ010000108">
    <property type="protein sequence ID" value="CAB5004228.1"/>
    <property type="molecule type" value="Genomic_DNA"/>
</dbReference>
<gene>
    <name evidence="3" type="ORF">UFOPK3773_01194</name>
    <name evidence="4" type="ORF">UFOPK3992_00865</name>
</gene>
<dbReference type="Pfam" id="PF00534">
    <property type="entry name" value="Glycos_transf_1"/>
    <property type="match status" value="1"/>
</dbReference>
<dbReference type="InterPro" id="IPR050194">
    <property type="entry name" value="Glycosyltransferase_grp1"/>
</dbReference>
<organism evidence="3">
    <name type="scientific">freshwater metagenome</name>
    <dbReference type="NCBI Taxonomy" id="449393"/>
    <lineage>
        <taxon>unclassified sequences</taxon>
        <taxon>metagenomes</taxon>
        <taxon>ecological metagenomes</taxon>
    </lineage>
</organism>
<evidence type="ECO:0000313" key="4">
    <source>
        <dbReference type="EMBL" id="CAB5004228.1"/>
    </source>
</evidence>
<evidence type="ECO:0000313" key="3">
    <source>
        <dbReference type="EMBL" id="CAB4947122.1"/>
    </source>
</evidence>
<reference evidence="3" key="1">
    <citation type="submission" date="2020-05" db="EMBL/GenBank/DDBJ databases">
        <authorList>
            <person name="Chiriac C."/>
            <person name="Salcher M."/>
            <person name="Ghai R."/>
            <person name="Kavagutti S V."/>
        </authorList>
    </citation>
    <scope>NUCLEOTIDE SEQUENCE</scope>
</reference>
<dbReference type="EMBL" id="CAFBNF010000131">
    <property type="protein sequence ID" value="CAB4947122.1"/>
    <property type="molecule type" value="Genomic_DNA"/>
</dbReference>
<dbReference type="PANTHER" id="PTHR45947">
    <property type="entry name" value="SULFOQUINOVOSYL TRANSFERASE SQD2"/>
    <property type="match status" value="1"/>
</dbReference>
<dbReference type="InterPro" id="IPR028098">
    <property type="entry name" value="Glyco_trans_4-like_N"/>
</dbReference>
<dbReference type="Pfam" id="PF13439">
    <property type="entry name" value="Glyco_transf_4"/>
    <property type="match status" value="1"/>
</dbReference>
<dbReference type="AlphaFoldDB" id="A0A6J7JYG8"/>
<feature type="domain" description="Glycosyltransferase subfamily 4-like N-terminal" evidence="2">
    <location>
        <begin position="29"/>
        <end position="211"/>
    </location>
</feature>
<evidence type="ECO:0000259" key="2">
    <source>
        <dbReference type="Pfam" id="PF13439"/>
    </source>
</evidence>
<evidence type="ECO:0000259" key="1">
    <source>
        <dbReference type="Pfam" id="PF00534"/>
    </source>
</evidence>
<dbReference type="Gene3D" id="3.40.50.2000">
    <property type="entry name" value="Glycogen Phosphorylase B"/>
    <property type="match status" value="2"/>
</dbReference>
<proteinExistence type="predicted"/>
<dbReference type="InterPro" id="IPR001296">
    <property type="entry name" value="Glyco_trans_1"/>
</dbReference>